<dbReference type="PANTHER" id="PTHR34220">
    <property type="entry name" value="SENSOR HISTIDINE KINASE YPDA"/>
    <property type="match status" value="1"/>
</dbReference>
<sequence>MSISFPNRLIIIFMLTYLLPTLVINLVTFSYIKKEMQADASSWLSGLTQNTGETMDSYIQLLNGITKNPAYDYTLNNILENHLDNREGILGYSFEETAQINGWLSMMLATNRKNIVSVELFDRNGNQFKLGESITYIDMNWIEKTEAAKGAAYLLPPMIGDDGRPLFAVSRLLYNPQTFHEISIVRLFYRLDFALETGKELLSRDGNLFLVNEQGQVIFDVLQQCLNKQWSQCAGAQKFQSHFKSDITNWTLITAMPQEQLFLKINEILRSFLFINLLFFVIAIMIVVMVSYRISSPLKRLSRMMLTAPKYQFHIDIPETKRTDEIGIITTSFRNMIGHIHTLIDEILSIEQRRKKSEIASLQAQINPHFLYNSLSAIVMQAEIDGNYNIATMAAKLGKLLRYSIGREKEWVNVQKECEYIKLYIEVMKYRYPGLKLDLQIEDRVMEWRIIKLLLQPIVENSIIHGIVPSGQEGTIRIEIKSIQEMGGNMLFIQIHDNGIGMEPEQLKKLKAFTIEEQDKDSMGIRNVYERILLTYTKGGISFDIESQVGNGTTFNIKIPKMDDESVDRR</sequence>
<feature type="domain" description="HAMP" evidence="11">
    <location>
        <begin position="292"/>
        <end position="345"/>
    </location>
</feature>
<evidence type="ECO:0000256" key="4">
    <source>
        <dbReference type="ARBA" id="ARBA00022475"/>
    </source>
</evidence>
<dbReference type="AlphaFoldDB" id="A0A917DW66"/>
<evidence type="ECO:0000256" key="5">
    <source>
        <dbReference type="ARBA" id="ARBA00022553"/>
    </source>
</evidence>
<dbReference type="Gene3D" id="6.10.340.10">
    <property type="match status" value="1"/>
</dbReference>
<accession>A0A917DW66</accession>
<dbReference type="InterPro" id="IPR003660">
    <property type="entry name" value="HAMP_dom"/>
</dbReference>
<evidence type="ECO:0000313" key="12">
    <source>
        <dbReference type="EMBL" id="GGD72356.1"/>
    </source>
</evidence>
<keyword evidence="5" id="KW-0597">Phosphoprotein</keyword>
<gene>
    <name evidence="12" type="primary">yesM</name>
    <name evidence="12" type="ORF">GCM10010911_32820</name>
</gene>
<evidence type="ECO:0000259" key="11">
    <source>
        <dbReference type="PROSITE" id="PS50885"/>
    </source>
</evidence>
<dbReference type="InterPro" id="IPR004358">
    <property type="entry name" value="Sig_transdc_His_kin-like_C"/>
</dbReference>
<evidence type="ECO:0000313" key="13">
    <source>
        <dbReference type="Proteomes" id="UP000612456"/>
    </source>
</evidence>
<name>A0A917DW66_9BACL</name>
<comment type="subcellular location">
    <subcellularLocation>
        <location evidence="2">Cell membrane</location>
        <topology evidence="2">Multi-pass membrane protein</topology>
    </subcellularLocation>
</comment>
<feature type="transmembrane region" description="Helical" evidence="10">
    <location>
        <begin position="272"/>
        <end position="295"/>
    </location>
</feature>
<dbReference type="InterPro" id="IPR010559">
    <property type="entry name" value="Sig_transdc_His_kin_internal"/>
</dbReference>
<keyword evidence="10" id="KW-0812">Transmembrane</keyword>
<dbReference type="GO" id="GO:0000155">
    <property type="term" value="F:phosphorelay sensor kinase activity"/>
    <property type="evidence" value="ECO:0007669"/>
    <property type="project" value="InterPro"/>
</dbReference>
<dbReference type="Pfam" id="PF02518">
    <property type="entry name" value="HATPase_c"/>
    <property type="match status" value="1"/>
</dbReference>
<dbReference type="InterPro" id="IPR050640">
    <property type="entry name" value="Bact_2-comp_sensor_kinase"/>
</dbReference>
<dbReference type="Gene3D" id="3.30.565.10">
    <property type="entry name" value="Histidine kinase-like ATPase, C-terminal domain"/>
    <property type="match status" value="1"/>
</dbReference>
<keyword evidence="7 12" id="KW-0418">Kinase</keyword>
<evidence type="ECO:0000256" key="8">
    <source>
        <dbReference type="ARBA" id="ARBA00023012"/>
    </source>
</evidence>
<proteinExistence type="predicted"/>
<dbReference type="Proteomes" id="UP000612456">
    <property type="component" value="Unassembled WGS sequence"/>
</dbReference>
<reference evidence="12" key="1">
    <citation type="journal article" date="2014" name="Int. J. Syst. Evol. Microbiol.">
        <title>Complete genome sequence of Corynebacterium casei LMG S-19264T (=DSM 44701T), isolated from a smear-ripened cheese.</title>
        <authorList>
            <consortium name="US DOE Joint Genome Institute (JGI-PGF)"/>
            <person name="Walter F."/>
            <person name="Albersmeier A."/>
            <person name="Kalinowski J."/>
            <person name="Ruckert C."/>
        </authorList>
    </citation>
    <scope>NUCLEOTIDE SEQUENCE</scope>
    <source>
        <strain evidence="12">CGMCC 1.15178</strain>
    </source>
</reference>
<dbReference type="EMBL" id="BMHP01000002">
    <property type="protein sequence ID" value="GGD72356.1"/>
    <property type="molecule type" value="Genomic_DNA"/>
</dbReference>
<dbReference type="SUPFAM" id="SSF158472">
    <property type="entry name" value="HAMP domain-like"/>
    <property type="match status" value="1"/>
</dbReference>
<protein>
    <recommendedName>
        <fullName evidence="3">histidine kinase</fullName>
        <ecNumber evidence="3">2.7.13.3</ecNumber>
    </recommendedName>
</protein>
<keyword evidence="9 10" id="KW-0472">Membrane</keyword>
<keyword evidence="8" id="KW-0902">Two-component regulatory system</keyword>
<feature type="transmembrane region" description="Helical" evidence="10">
    <location>
        <begin position="9"/>
        <end position="32"/>
    </location>
</feature>
<evidence type="ECO:0000256" key="9">
    <source>
        <dbReference type="ARBA" id="ARBA00023136"/>
    </source>
</evidence>
<keyword evidence="10" id="KW-1133">Transmembrane helix</keyword>
<keyword evidence="4" id="KW-1003">Cell membrane</keyword>
<dbReference type="Pfam" id="PF00672">
    <property type="entry name" value="HAMP"/>
    <property type="match status" value="1"/>
</dbReference>
<comment type="catalytic activity">
    <reaction evidence="1">
        <text>ATP + protein L-histidine = ADP + protein N-phospho-L-histidine.</text>
        <dbReference type="EC" id="2.7.13.3"/>
    </reaction>
</comment>
<keyword evidence="13" id="KW-1185">Reference proteome</keyword>
<dbReference type="Pfam" id="PF06580">
    <property type="entry name" value="His_kinase"/>
    <property type="match status" value="1"/>
</dbReference>
<dbReference type="PANTHER" id="PTHR34220:SF7">
    <property type="entry name" value="SENSOR HISTIDINE KINASE YPDA"/>
    <property type="match status" value="1"/>
</dbReference>
<dbReference type="InterPro" id="IPR003594">
    <property type="entry name" value="HATPase_dom"/>
</dbReference>
<evidence type="ECO:0000256" key="10">
    <source>
        <dbReference type="SAM" id="Phobius"/>
    </source>
</evidence>
<dbReference type="PRINTS" id="PR00344">
    <property type="entry name" value="BCTRLSENSOR"/>
</dbReference>
<evidence type="ECO:0000256" key="1">
    <source>
        <dbReference type="ARBA" id="ARBA00000085"/>
    </source>
</evidence>
<reference evidence="12" key="2">
    <citation type="submission" date="2020-09" db="EMBL/GenBank/DDBJ databases">
        <authorList>
            <person name="Sun Q."/>
            <person name="Zhou Y."/>
        </authorList>
    </citation>
    <scope>NUCLEOTIDE SEQUENCE</scope>
    <source>
        <strain evidence="12">CGMCC 1.15178</strain>
    </source>
</reference>
<organism evidence="12 13">
    <name type="scientific">Paenibacillus nasutitermitis</name>
    <dbReference type="NCBI Taxonomy" id="1652958"/>
    <lineage>
        <taxon>Bacteria</taxon>
        <taxon>Bacillati</taxon>
        <taxon>Bacillota</taxon>
        <taxon>Bacilli</taxon>
        <taxon>Bacillales</taxon>
        <taxon>Paenibacillaceae</taxon>
        <taxon>Paenibacillus</taxon>
    </lineage>
</organism>
<dbReference type="PROSITE" id="PS50885">
    <property type="entry name" value="HAMP"/>
    <property type="match status" value="1"/>
</dbReference>
<evidence type="ECO:0000256" key="7">
    <source>
        <dbReference type="ARBA" id="ARBA00022777"/>
    </source>
</evidence>
<evidence type="ECO:0000256" key="6">
    <source>
        <dbReference type="ARBA" id="ARBA00022679"/>
    </source>
</evidence>
<dbReference type="SUPFAM" id="SSF55874">
    <property type="entry name" value="ATPase domain of HSP90 chaperone/DNA topoisomerase II/histidine kinase"/>
    <property type="match status" value="1"/>
</dbReference>
<evidence type="ECO:0000256" key="2">
    <source>
        <dbReference type="ARBA" id="ARBA00004651"/>
    </source>
</evidence>
<dbReference type="GO" id="GO:0005886">
    <property type="term" value="C:plasma membrane"/>
    <property type="evidence" value="ECO:0007669"/>
    <property type="project" value="UniProtKB-SubCell"/>
</dbReference>
<comment type="caution">
    <text evidence="12">The sequence shown here is derived from an EMBL/GenBank/DDBJ whole genome shotgun (WGS) entry which is preliminary data.</text>
</comment>
<dbReference type="EC" id="2.7.13.3" evidence="3"/>
<dbReference type="RefSeq" id="WP_188992998.1">
    <property type="nucleotide sequence ID" value="NZ_BMHP01000002.1"/>
</dbReference>
<dbReference type="InterPro" id="IPR036890">
    <property type="entry name" value="HATPase_C_sf"/>
</dbReference>
<keyword evidence="6" id="KW-0808">Transferase</keyword>
<evidence type="ECO:0000256" key="3">
    <source>
        <dbReference type="ARBA" id="ARBA00012438"/>
    </source>
</evidence>